<evidence type="ECO:0000313" key="1">
    <source>
        <dbReference type="EMBL" id="GGO63352.1"/>
    </source>
</evidence>
<accession>A0A917YQ86</accession>
<dbReference type="RefSeq" id="WP_188688489.1">
    <property type="nucleotide sequence ID" value="NZ_BMLS01000001.1"/>
</dbReference>
<name>A0A917YQ86_9ALTE</name>
<reference evidence="1" key="2">
    <citation type="submission" date="2020-09" db="EMBL/GenBank/DDBJ databases">
        <authorList>
            <person name="Sun Q."/>
            <person name="Zhou Y."/>
        </authorList>
    </citation>
    <scope>NUCLEOTIDE SEQUENCE</scope>
    <source>
        <strain evidence="1">CGMCC 1.7086</strain>
    </source>
</reference>
<proteinExistence type="predicted"/>
<sequence>MQKRINLSLLFFTLLVLFVSRHALAKNYLNIEVADEILALGEEYKISFIEGGPSEITHQVNKKRITFMPENDRVFYEFTVFIEKGETIWYSDLFIFSNQKNFLNFNTLLFSKLVDPSDFSHLSHRDAFNFYQSYKQHIPDGYERISAEYQKSIESYLDYVNPARDYQAFSKNVAPLQQKLKEAASKLTAKDLKPHQDIMQNFIHAVNRKSSVSLLKYRDPKSPAEHQDIYKRGLSTLFSYFERMGKPTKFKIIQEKEFKNFNRPSTKYFLIEILEHSDPLRKKIEMEFYFRDSYGKRYIYEYDITGIHFR</sequence>
<protein>
    <submittedName>
        <fullName evidence="1">Uncharacterized protein</fullName>
    </submittedName>
</protein>
<comment type="caution">
    <text evidence="1">The sequence shown here is derived from an EMBL/GenBank/DDBJ whole genome shotgun (WGS) entry which is preliminary data.</text>
</comment>
<dbReference type="Proteomes" id="UP000606935">
    <property type="component" value="Unassembled WGS sequence"/>
</dbReference>
<keyword evidence="2" id="KW-1185">Reference proteome</keyword>
<evidence type="ECO:0000313" key="2">
    <source>
        <dbReference type="Proteomes" id="UP000606935"/>
    </source>
</evidence>
<reference evidence="1" key="1">
    <citation type="journal article" date="2014" name="Int. J. Syst. Evol. Microbiol.">
        <title>Complete genome sequence of Corynebacterium casei LMG S-19264T (=DSM 44701T), isolated from a smear-ripened cheese.</title>
        <authorList>
            <consortium name="US DOE Joint Genome Institute (JGI-PGF)"/>
            <person name="Walter F."/>
            <person name="Albersmeier A."/>
            <person name="Kalinowski J."/>
            <person name="Ruckert C."/>
        </authorList>
    </citation>
    <scope>NUCLEOTIDE SEQUENCE</scope>
    <source>
        <strain evidence="1">CGMCC 1.7086</strain>
    </source>
</reference>
<gene>
    <name evidence="1" type="ORF">GCM10010982_00190</name>
</gene>
<dbReference type="EMBL" id="BMLS01000001">
    <property type="protein sequence ID" value="GGO63352.1"/>
    <property type="molecule type" value="Genomic_DNA"/>
</dbReference>
<organism evidence="1 2">
    <name type="scientific">Bowmanella pacifica</name>
    <dbReference type="NCBI Taxonomy" id="502051"/>
    <lineage>
        <taxon>Bacteria</taxon>
        <taxon>Pseudomonadati</taxon>
        <taxon>Pseudomonadota</taxon>
        <taxon>Gammaproteobacteria</taxon>
        <taxon>Alteromonadales</taxon>
        <taxon>Alteromonadaceae</taxon>
        <taxon>Bowmanella</taxon>
    </lineage>
</organism>
<dbReference type="AlphaFoldDB" id="A0A917YQ86"/>